<protein>
    <submittedName>
        <fullName evidence="1 2">Uncharacterized protein</fullName>
    </submittedName>
</protein>
<accession>R7VJ78</accession>
<evidence type="ECO:0000313" key="3">
    <source>
        <dbReference type="Proteomes" id="UP000014760"/>
    </source>
</evidence>
<gene>
    <name evidence="1" type="ORF">CAPTEDRAFT_215744</name>
</gene>
<dbReference type="EnsemblMetazoa" id="CapteT215744">
    <property type="protein sequence ID" value="CapteP215744"/>
    <property type="gene ID" value="CapteG215744"/>
</dbReference>
<reference evidence="3" key="1">
    <citation type="submission" date="2012-12" db="EMBL/GenBank/DDBJ databases">
        <authorList>
            <person name="Hellsten U."/>
            <person name="Grimwood J."/>
            <person name="Chapman J.A."/>
            <person name="Shapiro H."/>
            <person name="Aerts A."/>
            <person name="Otillar R.P."/>
            <person name="Terry A.Y."/>
            <person name="Boore J.L."/>
            <person name="Simakov O."/>
            <person name="Marletaz F."/>
            <person name="Cho S.-J."/>
            <person name="Edsinger-Gonzales E."/>
            <person name="Havlak P."/>
            <person name="Kuo D.-H."/>
            <person name="Larsson T."/>
            <person name="Lv J."/>
            <person name="Arendt D."/>
            <person name="Savage R."/>
            <person name="Osoegawa K."/>
            <person name="de Jong P."/>
            <person name="Lindberg D.R."/>
            <person name="Seaver E.C."/>
            <person name="Weisblat D.A."/>
            <person name="Putnam N.H."/>
            <person name="Grigoriev I.V."/>
            <person name="Rokhsar D.S."/>
        </authorList>
    </citation>
    <scope>NUCLEOTIDE SEQUENCE</scope>
    <source>
        <strain evidence="3">I ESC-2004</strain>
    </source>
</reference>
<dbReference type="AlphaFoldDB" id="R7VJ78"/>
<sequence>MIRSHFKWLAPDCAYHLFKSFCMPLYGSVLWNFSHRQLYNKFLNERVFDQKVPFNETLKEVNLRLFKDVLKSKSKSTKATISALKDEHSKASYLLLAAQGGRPISDDLFGHESSKFPPALTKDGEIDHSTKSEILDCLCVQEKQVASDTTCALLDGAVVVQMVRPKNSTTFGDYCADVFLQYVFIMLKTKDWVDIVFDVYKDNSLKSGIRQQGGTGIRRRVTLSTKIPGNWASFLRVSQNKQELFIEISQYMKTVILPAGKHIVCTLLEECLVVAEGSLNLSSLAPCSHEEADTRILLHLGKRSAWQAWQACPGLTSALLELSSPVSHDYVKRVLPIIETFVTRLYGVESVDLVNAARKTLFLNKGKQFVQISPSSDALQ</sequence>
<organism evidence="1">
    <name type="scientific">Capitella teleta</name>
    <name type="common">Polychaete worm</name>
    <dbReference type="NCBI Taxonomy" id="283909"/>
    <lineage>
        <taxon>Eukaryota</taxon>
        <taxon>Metazoa</taxon>
        <taxon>Spiralia</taxon>
        <taxon>Lophotrochozoa</taxon>
        <taxon>Annelida</taxon>
        <taxon>Polychaeta</taxon>
        <taxon>Sedentaria</taxon>
        <taxon>Scolecida</taxon>
        <taxon>Capitellidae</taxon>
        <taxon>Capitella</taxon>
    </lineage>
</organism>
<proteinExistence type="predicted"/>
<dbReference type="OMA" id="IVMLLYW"/>
<dbReference type="EMBL" id="KB293569">
    <property type="protein sequence ID" value="ELU15800.1"/>
    <property type="molecule type" value="Genomic_DNA"/>
</dbReference>
<dbReference type="HOGENOM" id="CLU_728132_0_0_1"/>
<dbReference type="OrthoDB" id="6158707at2759"/>
<evidence type="ECO:0000313" key="1">
    <source>
        <dbReference type="EMBL" id="ELU15800.1"/>
    </source>
</evidence>
<reference evidence="2" key="3">
    <citation type="submission" date="2015-06" db="UniProtKB">
        <authorList>
            <consortium name="EnsemblMetazoa"/>
        </authorList>
    </citation>
    <scope>IDENTIFICATION</scope>
</reference>
<name>R7VJ78_CAPTE</name>
<evidence type="ECO:0000313" key="2">
    <source>
        <dbReference type="EnsemblMetazoa" id="CapteP215744"/>
    </source>
</evidence>
<reference evidence="1 3" key="2">
    <citation type="journal article" date="2013" name="Nature">
        <title>Insights into bilaterian evolution from three spiralian genomes.</title>
        <authorList>
            <person name="Simakov O."/>
            <person name="Marletaz F."/>
            <person name="Cho S.J."/>
            <person name="Edsinger-Gonzales E."/>
            <person name="Havlak P."/>
            <person name="Hellsten U."/>
            <person name="Kuo D.H."/>
            <person name="Larsson T."/>
            <person name="Lv J."/>
            <person name="Arendt D."/>
            <person name="Savage R."/>
            <person name="Osoegawa K."/>
            <person name="de Jong P."/>
            <person name="Grimwood J."/>
            <person name="Chapman J.A."/>
            <person name="Shapiro H."/>
            <person name="Aerts A."/>
            <person name="Otillar R.P."/>
            <person name="Terry A.Y."/>
            <person name="Boore J.L."/>
            <person name="Grigoriev I.V."/>
            <person name="Lindberg D.R."/>
            <person name="Seaver E.C."/>
            <person name="Weisblat D.A."/>
            <person name="Putnam N.H."/>
            <person name="Rokhsar D.S."/>
        </authorList>
    </citation>
    <scope>NUCLEOTIDE SEQUENCE</scope>
    <source>
        <strain evidence="1 3">I ESC-2004</strain>
    </source>
</reference>
<dbReference type="EMBL" id="AMQN01004456">
    <property type="status" value="NOT_ANNOTATED_CDS"/>
    <property type="molecule type" value="Genomic_DNA"/>
</dbReference>
<keyword evidence="3" id="KW-1185">Reference proteome</keyword>
<dbReference type="Proteomes" id="UP000014760">
    <property type="component" value="Unassembled WGS sequence"/>
</dbReference>